<dbReference type="STRING" id="857265.WG78_05800"/>
<dbReference type="RefSeq" id="WP_053936841.1">
    <property type="nucleotide sequence ID" value="NZ_LAQT01000003.1"/>
</dbReference>
<comment type="caution">
    <text evidence="1">The sequence shown here is derived from an EMBL/GenBank/DDBJ whole genome shotgun (WGS) entry which is preliminary data.</text>
</comment>
<dbReference type="Proteomes" id="UP000037939">
    <property type="component" value="Unassembled WGS sequence"/>
</dbReference>
<sequence>MSDQTIGTHLVSLDAPPALTGSHRFLLIDKAGLPFHPLKDHLGGVPCAPAGWPDARQDLLPVLLEVDACDPAVLEWLSDVVMAQCQLQLADPLITVALCAFLSADVPVAELAAHIGSRLVIIDPLSPDNTRAFWRLYDPRVFAHLAAWVLRPEQCAALAGPVQAWTFAHFGQWYTLSSPQEVLRNQTGHWPDAAQWQHAQRIALINQAIAETPGLVTRDLAWVAHARHASAAMDFVQTQLHWAAVPEDHIALARHVLQQGLALADHPGLSRLLEHPAGPPLPADFAALLQWLAHEPVAPAPSSRPQ</sequence>
<protein>
    <submittedName>
        <fullName evidence="1">Uncharacterized protein</fullName>
    </submittedName>
</protein>
<organism evidence="1 2">
    <name type="scientific">Amantichitinum ursilacus</name>
    <dbReference type="NCBI Taxonomy" id="857265"/>
    <lineage>
        <taxon>Bacteria</taxon>
        <taxon>Pseudomonadati</taxon>
        <taxon>Pseudomonadota</taxon>
        <taxon>Betaproteobacteria</taxon>
        <taxon>Neisseriales</taxon>
        <taxon>Chitinibacteraceae</taxon>
        <taxon>Amantichitinum</taxon>
    </lineage>
</organism>
<evidence type="ECO:0000313" key="1">
    <source>
        <dbReference type="EMBL" id="KPC54139.1"/>
    </source>
</evidence>
<evidence type="ECO:0000313" key="2">
    <source>
        <dbReference type="Proteomes" id="UP000037939"/>
    </source>
</evidence>
<dbReference type="EMBL" id="LAQT01000003">
    <property type="protein sequence ID" value="KPC54139.1"/>
    <property type="molecule type" value="Genomic_DNA"/>
</dbReference>
<reference evidence="1 2" key="1">
    <citation type="submission" date="2015-07" db="EMBL/GenBank/DDBJ databases">
        <title>Draft genome sequence of the Amantichitinum ursilacus IGB-41, a new chitin-degrading bacterium.</title>
        <authorList>
            <person name="Kirstahler P."/>
            <person name="Guenther M."/>
            <person name="Grumaz C."/>
            <person name="Rupp S."/>
            <person name="Zibek S."/>
            <person name="Sohn K."/>
        </authorList>
    </citation>
    <scope>NUCLEOTIDE SEQUENCE [LARGE SCALE GENOMIC DNA]</scope>
    <source>
        <strain evidence="1 2">IGB-41</strain>
    </source>
</reference>
<name>A0A0N0XLY0_9NEIS</name>
<dbReference type="OrthoDB" id="8584274at2"/>
<proteinExistence type="predicted"/>
<accession>A0A0N0XLY0</accession>
<keyword evidence="2" id="KW-1185">Reference proteome</keyword>
<dbReference type="AlphaFoldDB" id="A0A0N0XLY0"/>
<gene>
    <name evidence="1" type="ORF">WG78_05800</name>
</gene>